<reference evidence="2 3" key="1">
    <citation type="submission" date="2019-01" db="EMBL/GenBank/DDBJ databases">
        <authorList>
            <person name="Deng T."/>
        </authorList>
    </citation>
    <scope>NUCLEOTIDE SEQUENCE [LARGE SCALE GENOMIC DNA]</scope>
    <source>
        <strain evidence="2 3">F8825</strain>
    </source>
</reference>
<dbReference type="OrthoDB" id="7916410at2"/>
<dbReference type="RefSeq" id="WP_129332680.1">
    <property type="nucleotide sequence ID" value="NZ_SDVB01000238.1"/>
</dbReference>
<name>A0A4Q2T5K2_9HYPH</name>
<gene>
    <name evidence="2" type="ORF">EUU22_14500</name>
</gene>
<dbReference type="AlphaFoldDB" id="A0A4Q2T5K2"/>
<feature type="chain" id="PRO_5020531555" evidence="1">
    <location>
        <begin position="20"/>
        <end position="176"/>
    </location>
</feature>
<keyword evidence="3" id="KW-1185">Reference proteome</keyword>
<dbReference type="Proteomes" id="UP000291088">
    <property type="component" value="Unassembled WGS sequence"/>
</dbReference>
<sequence>MKTIVVATCMSLLAGGAFAADADEPVKVLMEMAASNAAVEPGPNAVYADYFAPGMLLMYFSDGFVREFTTALLKQKEGHSQVLIDWDPVIGGQDGCAPKDVTYGKPETKGAVTEVLVSFKRSWCYEGDAETKEEVTQVTYRLVEEGDETAEKHFVIDDIHFANDVPLRISLQELAK</sequence>
<protein>
    <submittedName>
        <fullName evidence="2">Uncharacterized protein</fullName>
    </submittedName>
</protein>
<evidence type="ECO:0000256" key="1">
    <source>
        <dbReference type="SAM" id="SignalP"/>
    </source>
</evidence>
<proteinExistence type="predicted"/>
<evidence type="ECO:0000313" key="3">
    <source>
        <dbReference type="Proteomes" id="UP000291088"/>
    </source>
</evidence>
<keyword evidence="1" id="KW-0732">Signal</keyword>
<feature type="signal peptide" evidence="1">
    <location>
        <begin position="1"/>
        <end position="19"/>
    </location>
</feature>
<dbReference type="EMBL" id="SDVB01000238">
    <property type="protein sequence ID" value="RYC12254.1"/>
    <property type="molecule type" value="Genomic_DNA"/>
</dbReference>
<comment type="caution">
    <text evidence="2">The sequence shown here is derived from an EMBL/GenBank/DDBJ whole genome shotgun (WGS) entry which is preliminary data.</text>
</comment>
<organism evidence="2 3">
    <name type="scientific">Ciceribacter ferrooxidans</name>
    <dbReference type="NCBI Taxonomy" id="2509717"/>
    <lineage>
        <taxon>Bacteria</taxon>
        <taxon>Pseudomonadati</taxon>
        <taxon>Pseudomonadota</taxon>
        <taxon>Alphaproteobacteria</taxon>
        <taxon>Hyphomicrobiales</taxon>
        <taxon>Rhizobiaceae</taxon>
        <taxon>Ciceribacter</taxon>
    </lineage>
</organism>
<accession>A0A4Q2T5K2</accession>
<evidence type="ECO:0000313" key="2">
    <source>
        <dbReference type="EMBL" id="RYC12254.1"/>
    </source>
</evidence>